<accession>A0A693RL04</accession>
<organism evidence="1 2">
    <name type="scientific">Campylobacter coli</name>
    <dbReference type="NCBI Taxonomy" id="195"/>
    <lineage>
        <taxon>Bacteria</taxon>
        <taxon>Pseudomonadati</taxon>
        <taxon>Campylobacterota</taxon>
        <taxon>Epsilonproteobacteria</taxon>
        <taxon>Campylobacterales</taxon>
        <taxon>Campylobacteraceae</taxon>
        <taxon>Campylobacter</taxon>
    </lineage>
</organism>
<evidence type="ECO:0000313" key="1">
    <source>
        <dbReference type="EMBL" id="EAK1510352.1"/>
    </source>
</evidence>
<reference evidence="1 2" key="1">
    <citation type="submission" date="2018-05" db="EMBL/GenBank/DDBJ databases">
        <authorList>
            <consortium name="GenomeTrakr network: Whole genome sequencing for foodborne pathogen traceback"/>
        </authorList>
    </citation>
    <scope>NUCLEOTIDE SEQUENCE [LARGE SCALE GENOMIC DNA]</scope>
    <source>
        <strain evidence="1 2">NC_C6016</strain>
    </source>
</reference>
<evidence type="ECO:0000313" key="2">
    <source>
        <dbReference type="Proteomes" id="UP000361993"/>
    </source>
</evidence>
<comment type="caution">
    <text evidence="1">The sequence shown here is derived from an EMBL/GenBank/DDBJ whole genome shotgun (WGS) entry which is preliminary data.</text>
</comment>
<protein>
    <submittedName>
        <fullName evidence="1">Uncharacterized protein</fullName>
    </submittedName>
</protein>
<dbReference type="AlphaFoldDB" id="A0A693RL04"/>
<dbReference type="RefSeq" id="WP_002821320.1">
    <property type="nucleotide sequence ID" value="NZ_CAKJUR010000005.1"/>
</dbReference>
<proteinExistence type="predicted"/>
<name>A0A693RL04_CAMCO</name>
<sequence>MKKEKLEQEFWDFVAIITLFFVCTVIFAFTKLAPLATVCWIMFLFFASVYPVKWIIQFIFFLIKRKKGE</sequence>
<dbReference type="Proteomes" id="UP000361993">
    <property type="component" value="Unassembled WGS sequence"/>
</dbReference>
<gene>
    <name evidence="1" type="ORF">CJD00_08885</name>
</gene>
<dbReference type="EMBL" id="AACDUL010000022">
    <property type="protein sequence ID" value="EAK1510352.1"/>
    <property type="molecule type" value="Genomic_DNA"/>
</dbReference>